<reference evidence="1 2" key="1">
    <citation type="submission" date="2019-12" db="EMBL/GenBank/DDBJ databases">
        <title>Halocatena pleomorpha gen. nov. sp. nov., an extremely halophilic archaeon of family Halobacteriaceae isolated from saltpan soil.</title>
        <authorList>
            <person name="Pal Y."/>
            <person name="Verma A."/>
            <person name="Krishnamurthi S."/>
            <person name="Kumar P."/>
        </authorList>
    </citation>
    <scope>NUCLEOTIDE SEQUENCE [LARGE SCALE GENOMIC DNA]</scope>
    <source>
        <strain evidence="1 2">JCM 16495</strain>
    </source>
</reference>
<dbReference type="Pfam" id="PF10604">
    <property type="entry name" value="Polyketide_cyc2"/>
    <property type="match status" value="1"/>
</dbReference>
<organism evidence="1 2">
    <name type="scientific">Halomarina oriensis</name>
    <dbReference type="NCBI Taxonomy" id="671145"/>
    <lineage>
        <taxon>Archaea</taxon>
        <taxon>Methanobacteriati</taxon>
        <taxon>Methanobacteriota</taxon>
        <taxon>Stenosarchaea group</taxon>
        <taxon>Halobacteria</taxon>
        <taxon>Halobacteriales</taxon>
        <taxon>Natronomonadaceae</taxon>
        <taxon>Halomarina</taxon>
    </lineage>
</organism>
<dbReference type="EMBL" id="WSZK01000006">
    <property type="protein sequence ID" value="MWG33338.1"/>
    <property type="molecule type" value="Genomic_DNA"/>
</dbReference>
<dbReference type="SUPFAM" id="SSF55961">
    <property type="entry name" value="Bet v1-like"/>
    <property type="match status" value="1"/>
</dbReference>
<dbReference type="CDD" id="cd07812">
    <property type="entry name" value="SRPBCC"/>
    <property type="match status" value="1"/>
</dbReference>
<protein>
    <submittedName>
        <fullName evidence="1">SRPBCC family protein</fullName>
    </submittedName>
</protein>
<dbReference type="InterPro" id="IPR019587">
    <property type="entry name" value="Polyketide_cyclase/dehydratase"/>
</dbReference>
<sequence>MDTVKVSTLVYLPPEEVYDFLVDFPGYAKYSEYLTDVRAYGDGSPGTEYELTFSWWKLNYTTRSRVTDVTPPERIDWAIVKDIDARGAWIVDHVPEKAPEGRDDACRVSIYVEFNPDSADKSALDLPSFVSFGWVVDKVTPKIKQEAERVVRRIVADIEGEDRPVELVVHDTPDSV</sequence>
<gene>
    <name evidence="1" type="ORF">GQS65_02325</name>
</gene>
<dbReference type="Proteomes" id="UP000451471">
    <property type="component" value="Unassembled WGS sequence"/>
</dbReference>
<evidence type="ECO:0000313" key="2">
    <source>
        <dbReference type="Proteomes" id="UP000451471"/>
    </source>
</evidence>
<dbReference type="Gene3D" id="3.30.530.20">
    <property type="match status" value="1"/>
</dbReference>
<evidence type="ECO:0000313" key="1">
    <source>
        <dbReference type="EMBL" id="MWG33338.1"/>
    </source>
</evidence>
<comment type="caution">
    <text evidence="1">The sequence shown here is derived from an EMBL/GenBank/DDBJ whole genome shotgun (WGS) entry which is preliminary data.</text>
</comment>
<dbReference type="RefSeq" id="WP_368279769.1">
    <property type="nucleotide sequence ID" value="NZ_WSZK01000006.1"/>
</dbReference>
<keyword evidence="2" id="KW-1185">Reference proteome</keyword>
<accession>A0A6B0GP08</accession>
<proteinExistence type="predicted"/>
<name>A0A6B0GP08_9EURY</name>
<dbReference type="AlphaFoldDB" id="A0A6B0GP08"/>
<dbReference type="InterPro" id="IPR023393">
    <property type="entry name" value="START-like_dom_sf"/>
</dbReference>